<evidence type="ECO:0000256" key="3">
    <source>
        <dbReference type="ARBA" id="ARBA00022748"/>
    </source>
</evidence>
<protein>
    <submittedName>
        <fullName evidence="8">Cytochrome c biogenesis protein CcsA</fullName>
    </submittedName>
</protein>
<keyword evidence="5 6" id="KW-0472">Membrane</keyword>
<evidence type="ECO:0000256" key="2">
    <source>
        <dbReference type="ARBA" id="ARBA00022692"/>
    </source>
</evidence>
<evidence type="ECO:0000256" key="4">
    <source>
        <dbReference type="ARBA" id="ARBA00022989"/>
    </source>
</evidence>
<reference evidence="8" key="1">
    <citation type="journal article" date="2012" name="PLoS ONE">
        <title>Gene sets for utilization of primary and secondary nutrition supplies in the distal gut of endangered iberian lynx.</title>
        <authorList>
            <person name="Alcaide M."/>
            <person name="Messina E."/>
            <person name="Richter M."/>
            <person name="Bargiela R."/>
            <person name="Peplies J."/>
            <person name="Huws S.A."/>
            <person name="Newbold C.J."/>
            <person name="Golyshin P.N."/>
            <person name="Simon M.A."/>
            <person name="Lopez G."/>
            <person name="Yakimov M.M."/>
            <person name="Ferrer M."/>
        </authorList>
    </citation>
    <scope>NUCLEOTIDE SEQUENCE</scope>
</reference>
<dbReference type="InterPro" id="IPR045062">
    <property type="entry name" value="Cyt_c_biogenesis_CcsA/CcmC"/>
</dbReference>
<comment type="subcellular location">
    <subcellularLocation>
        <location evidence="1">Membrane</location>
        <topology evidence="1">Multi-pass membrane protein</topology>
    </subcellularLocation>
</comment>
<dbReference type="PANTHER" id="PTHR30071:SF1">
    <property type="entry name" value="CYTOCHROME B_B6 PROTEIN-RELATED"/>
    <property type="match status" value="1"/>
</dbReference>
<evidence type="ECO:0000256" key="1">
    <source>
        <dbReference type="ARBA" id="ARBA00004141"/>
    </source>
</evidence>
<feature type="transmembrane region" description="Helical" evidence="6">
    <location>
        <begin position="523"/>
        <end position="543"/>
    </location>
</feature>
<feature type="transmembrane region" description="Helical" evidence="6">
    <location>
        <begin position="382"/>
        <end position="405"/>
    </location>
</feature>
<proteinExistence type="predicted"/>
<keyword evidence="2 6" id="KW-0812">Transmembrane</keyword>
<evidence type="ECO:0000256" key="6">
    <source>
        <dbReference type="SAM" id="Phobius"/>
    </source>
</evidence>
<dbReference type="Pfam" id="PF01578">
    <property type="entry name" value="Cytochrom_C_asm"/>
    <property type="match status" value="1"/>
</dbReference>
<feature type="domain" description="Cytochrome c assembly protein" evidence="7">
    <location>
        <begin position="354"/>
        <end position="547"/>
    </location>
</feature>
<feature type="transmembrane region" description="Helical" evidence="6">
    <location>
        <begin position="425"/>
        <end position="447"/>
    </location>
</feature>
<dbReference type="GO" id="GO:0020037">
    <property type="term" value="F:heme binding"/>
    <property type="evidence" value="ECO:0007669"/>
    <property type="project" value="InterPro"/>
</dbReference>
<sequence>MNRVVSVAGYRLFQYAYDADRQGSVLLVRYDPWGRPLTYAGYALLLFAFGLQLFTPRGGMRRNLRALRRLSAVCLAGELTLSPLMARETSSRPVLSPKAATAFGTLYTSCGGRICPVQTVAQDFCRKLCGTTHYEDFSAEQVLTGFLFWSEEWADVPLIRLPSPTLRQTLGLGSPTSYRLLQKALAKLSSAPWSAVSEGHQLCGLVEALHEGTLLRLYPVVHNGRTRWLSRQELEADTAWCLHYPHWAEKANESELTGNIASLRAAQLKGGGNTLPSAFTLRAERLYNAFDLPFYLSRLLLVCGLVAMGWSLRKPHYPRRAVAPTLWIIGGSGWALTAFLILRSLVSGRLPLGNGYETMLTAAWFSLLIGFPWSFRLRRAPLLPAIPLLASGLFLLVASLTRSGAEISQLVPVLDSPWLQLHVSLVMWAYALLTFTFLLSLLSLLRGAPDRLSVLQSRLLLYPALALLAAGIFTGAVWADFSWGRYWGWDPKEVWALITLLIYALPLHPTSLRPFRSPHFYHLYLLFAFSTVLMTYFGVNYLLGGLHGYVG</sequence>
<feature type="transmembrane region" description="Helical" evidence="6">
    <location>
        <begin position="37"/>
        <end position="54"/>
    </location>
</feature>
<feature type="transmembrane region" description="Helical" evidence="6">
    <location>
        <begin position="358"/>
        <end position="375"/>
    </location>
</feature>
<keyword evidence="4 6" id="KW-1133">Transmembrane helix</keyword>
<dbReference type="AlphaFoldDB" id="J9CN06"/>
<dbReference type="InterPro" id="IPR002541">
    <property type="entry name" value="Cyt_c_assembly"/>
</dbReference>
<name>J9CN06_9ZZZZ</name>
<feature type="transmembrane region" description="Helical" evidence="6">
    <location>
        <begin position="324"/>
        <end position="346"/>
    </location>
</feature>
<evidence type="ECO:0000313" key="8">
    <source>
        <dbReference type="EMBL" id="EJX01501.1"/>
    </source>
</evidence>
<dbReference type="EMBL" id="AMCI01002931">
    <property type="protein sequence ID" value="EJX01501.1"/>
    <property type="molecule type" value="Genomic_DNA"/>
</dbReference>
<keyword evidence="3" id="KW-0201">Cytochrome c-type biogenesis</keyword>
<gene>
    <name evidence="8" type="ORF">EVA_10388</name>
</gene>
<evidence type="ECO:0000259" key="7">
    <source>
        <dbReference type="Pfam" id="PF01578"/>
    </source>
</evidence>
<feature type="transmembrane region" description="Helical" evidence="6">
    <location>
        <begin position="494"/>
        <end position="511"/>
    </location>
</feature>
<evidence type="ECO:0000256" key="5">
    <source>
        <dbReference type="ARBA" id="ARBA00023136"/>
    </source>
</evidence>
<organism evidence="8">
    <name type="scientific">gut metagenome</name>
    <dbReference type="NCBI Taxonomy" id="749906"/>
    <lineage>
        <taxon>unclassified sequences</taxon>
        <taxon>metagenomes</taxon>
        <taxon>organismal metagenomes</taxon>
    </lineage>
</organism>
<dbReference type="PANTHER" id="PTHR30071">
    <property type="entry name" value="HEME EXPORTER PROTEIN C"/>
    <property type="match status" value="1"/>
</dbReference>
<accession>J9CN06</accession>
<dbReference type="GO" id="GO:0017004">
    <property type="term" value="P:cytochrome complex assembly"/>
    <property type="evidence" value="ECO:0007669"/>
    <property type="project" value="UniProtKB-KW"/>
</dbReference>
<dbReference type="GO" id="GO:0005886">
    <property type="term" value="C:plasma membrane"/>
    <property type="evidence" value="ECO:0007669"/>
    <property type="project" value="TreeGrafter"/>
</dbReference>
<comment type="caution">
    <text evidence="8">The sequence shown here is derived from an EMBL/GenBank/DDBJ whole genome shotgun (WGS) entry which is preliminary data.</text>
</comment>
<feature type="transmembrane region" description="Helical" evidence="6">
    <location>
        <begin position="459"/>
        <end position="479"/>
    </location>
</feature>